<dbReference type="Pfam" id="PF00134">
    <property type="entry name" value="Cyclin_N"/>
    <property type="match status" value="1"/>
</dbReference>
<dbReference type="EMBL" id="CATQJL010000112">
    <property type="protein sequence ID" value="CAJ0592594.1"/>
    <property type="molecule type" value="Genomic_DNA"/>
</dbReference>
<sequence>MKSTISEYHLLIAQNFLSNIQLDQTLTDADLELFGRGRKEAVCSSKNDAESEISIEVGEDTSLLGAGKRSVSAHTSTDSPGVLRLSTGRSKPPKKVSILGKIVRLISTDDVVGDEKSTTEEKMFELKPVTKDEAGRSDSFDRSPDDRPLTPVSITQFSFLRRLRTSIAKSDRSRSYLCAPSGAPIIVISHFPFQSTARDRSRLHRSRSSIGSNERQSAGDGSIEELRPFEFRDVECIRFEQLSSKLRRSSAMSFGGVAWKSPSKEERRTSEAPASAARVGQYLREDSEQYSIIKHTDVTFDNDSYHLEGEDTFNDYDPLLLEEVASANRTVIRTNGFIGVTKLFANSQVSKATLNERFAEKFPHIHLTYSKLRSIKKDLWLLSKECDVDEYTLAQAYVYFERIVCKGLISKYNRKFVAGVAFLVAVKLNDYKKPVITKVLECAEEKLRISRRELLSFELPLCSALEFDLFPPIHHIEPHLRKIMFGAF</sequence>
<evidence type="ECO:0000256" key="1">
    <source>
        <dbReference type="SAM" id="MobiDB-lite"/>
    </source>
</evidence>
<dbReference type="InterPro" id="IPR006671">
    <property type="entry name" value="Cyclin_N"/>
</dbReference>
<dbReference type="GO" id="GO:0051726">
    <property type="term" value="P:regulation of cell cycle"/>
    <property type="evidence" value="ECO:0007669"/>
    <property type="project" value="InterPro"/>
</dbReference>
<gene>
    <name evidence="3" type="ORF">CYNAS_LOCUS4577</name>
</gene>
<evidence type="ECO:0000313" key="3">
    <source>
        <dbReference type="EMBL" id="CAJ0592594.1"/>
    </source>
</evidence>
<dbReference type="InterPro" id="IPR036915">
    <property type="entry name" value="Cyclin-like_sf"/>
</dbReference>
<feature type="domain" description="Cyclin N-terminal" evidence="2">
    <location>
        <begin position="379"/>
        <end position="469"/>
    </location>
</feature>
<organism evidence="3 4">
    <name type="scientific">Cylicocyclus nassatus</name>
    <name type="common">Nematode worm</name>
    <dbReference type="NCBI Taxonomy" id="53992"/>
    <lineage>
        <taxon>Eukaryota</taxon>
        <taxon>Metazoa</taxon>
        <taxon>Ecdysozoa</taxon>
        <taxon>Nematoda</taxon>
        <taxon>Chromadorea</taxon>
        <taxon>Rhabditida</taxon>
        <taxon>Rhabditina</taxon>
        <taxon>Rhabditomorpha</taxon>
        <taxon>Strongyloidea</taxon>
        <taxon>Strongylidae</taxon>
        <taxon>Cylicocyclus</taxon>
    </lineage>
</organism>
<feature type="compositionally biased region" description="Basic and acidic residues" evidence="1">
    <location>
        <begin position="127"/>
        <end position="148"/>
    </location>
</feature>
<dbReference type="PANTHER" id="PTHR22896:SF0">
    <property type="entry name" value="CYCLIN N-TERMINAL DOMAIN-CONTAINING PROTEIN"/>
    <property type="match status" value="1"/>
</dbReference>
<evidence type="ECO:0000313" key="4">
    <source>
        <dbReference type="Proteomes" id="UP001176961"/>
    </source>
</evidence>
<dbReference type="AlphaFoldDB" id="A0AA36DV60"/>
<accession>A0AA36DV60</accession>
<protein>
    <recommendedName>
        <fullName evidence="2">Cyclin N-terminal domain-containing protein</fullName>
    </recommendedName>
</protein>
<dbReference type="SUPFAM" id="SSF47954">
    <property type="entry name" value="Cyclin-like"/>
    <property type="match status" value="1"/>
</dbReference>
<dbReference type="Proteomes" id="UP001176961">
    <property type="component" value="Unassembled WGS sequence"/>
</dbReference>
<dbReference type="PANTHER" id="PTHR22896">
    <property type="entry name" value="CDK5 AND ABL1 ENZYME SUBSTRATE 1"/>
    <property type="match status" value="1"/>
</dbReference>
<proteinExistence type="predicted"/>
<dbReference type="InterPro" id="IPR012388">
    <property type="entry name" value="CABLES1/2"/>
</dbReference>
<evidence type="ECO:0000259" key="2">
    <source>
        <dbReference type="Pfam" id="PF00134"/>
    </source>
</evidence>
<feature type="region of interest" description="Disordered" evidence="1">
    <location>
        <begin position="127"/>
        <end position="149"/>
    </location>
</feature>
<comment type="caution">
    <text evidence="3">The sequence shown here is derived from an EMBL/GenBank/DDBJ whole genome shotgun (WGS) entry which is preliminary data.</text>
</comment>
<keyword evidence="4" id="KW-1185">Reference proteome</keyword>
<dbReference type="Gene3D" id="1.10.472.10">
    <property type="entry name" value="Cyclin-like"/>
    <property type="match status" value="1"/>
</dbReference>
<feature type="region of interest" description="Disordered" evidence="1">
    <location>
        <begin position="66"/>
        <end position="89"/>
    </location>
</feature>
<feature type="region of interest" description="Disordered" evidence="1">
    <location>
        <begin position="199"/>
        <end position="221"/>
    </location>
</feature>
<name>A0AA36DV60_CYLNA</name>
<reference evidence="3" key="1">
    <citation type="submission" date="2023-07" db="EMBL/GenBank/DDBJ databases">
        <authorList>
            <consortium name="CYATHOMIX"/>
        </authorList>
    </citation>
    <scope>NUCLEOTIDE SEQUENCE</scope>
    <source>
        <strain evidence="3">N/A</strain>
    </source>
</reference>
<dbReference type="CDD" id="cd20556">
    <property type="entry name" value="CYCLIN_CABLES"/>
    <property type="match status" value="1"/>
</dbReference>